<evidence type="ECO:0000256" key="2">
    <source>
        <dbReference type="ARBA" id="ARBA00022730"/>
    </source>
</evidence>
<evidence type="ECO:0000256" key="3">
    <source>
        <dbReference type="ARBA" id="ARBA00022884"/>
    </source>
</evidence>
<keyword evidence="2 7" id="KW-0699">rRNA-binding</keyword>
<evidence type="ECO:0000256" key="6">
    <source>
        <dbReference type="RuleBase" id="RU004005"/>
    </source>
</evidence>
<dbReference type="Pfam" id="PF00237">
    <property type="entry name" value="Ribosomal_L22"/>
    <property type="match status" value="1"/>
</dbReference>
<dbReference type="PANTHER" id="PTHR13501:SF8">
    <property type="entry name" value="LARGE RIBOSOMAL SUBUNIT PROTEIN UL22M"/>
    <property type="match status" value="1"/>
</dbReference>
<accession>A0A0G0I1S6</accession>
<dbReference type="Proteomes" id="UP000034508">
    <property type="component" value="Unassembled WGS sequence"/>
</dbReference>
<dbReference type="EMBL" id="LBSM01000007">
    <property type="protein sequence ID" value="KKQ18199.1"/>
    <property type="molecule type" value="Genomic_DNA"/>
</dbReference>
<dbReference type="PANTHER" id="PTHR13501">
    <property type="entry name" value="CHLOROPLAST 50S RIBOSOMAL PROTEIN L22-RELATED"/>
    <property type="match status" value="1"/>
</dbReference>
<comment type="subunit">
    <text evidence="7">Part of the 50S ribosomal subunit.</text>
</comment>
<dbReference type="InterPro" id="IPR005727">
    <property type="entry name" value="Ribosomal_uL22_bac/chlpt-type"/>
</dbReference>
<keyword evidence="5 6" id="KW-0687">Ribonucleoprotein</keyword>
<dbReference type="NCBIfam" id="TIGR01044">
    <property type="entry name" value="rplV_bact"/>
    <property type="match status" value="1"/>
</dbReference>
<evidence type="ECO:0000256" key="5">
    <source>
        <dbReference type="ARBA" id="ARBA00023274"/>
    </source>
</evidence>
<evidence type="ECO:0000256" key="8">
    <source>
        <dbReference type="RuleBase" id="RU004008"/>
    </source>
</evidence>
<protein>
    <recommendedName>
        <fullName evidence="8">50S ribosomal protein L22</fullName>
    </recommendedName>
</protein>
<reference evidence="9 10" key="1">
    <citation type="journal article" date="2015" name="Nature">
        <title>rRNA introns, odd ribosomes, and small enigmatic genomes across a large radiation of phyla.</title>
        <authorList>
            <person name="Brown C.T."/>
            <person name="Hug L.A."/>
            <person name="Thomas B.C."/>
            <person name="Sharon I."/>
            <person name="Castelle C.J."/>
            <person name="Singh A."/>
            <person name="Wilkins M.J."/>
            <person name="Williams K.H."/>
            <person name="Banfield J.F."/>
        </authorList>
    </citation>
    <scope>NUCLEOTIDE SEQUENCE [LARGE SCALE GENOMIC DNA]</scope>
</reference>
<dbReference type="GO" id="GO:0022625">
    <property type="term" value="C:cytosolic large ribosomal subunit"/>
    <property type="evidence" value="ECO:0007669"/>
    <property type="project" value="TreeGrafter"/>
</dbReference>
<keyword evidence="4 6" id="KW-0689">Ribosomal protein</keyword>
<evidence type="ECO:0000313" key="10">
    <source>
        <dbReference type="Proteomes" id="UP000034508"/>
    </source>
</evidence>
<name>A0A0G0I1S6_9BACT</name>
<gene>
    <name evidence="9" type="ORF">US31_C0007G0005</name>
</gene>
<comment type="similarity">
    <text evidence="1 6">Belongs to the universal ribosomal protein uL22 family.</text>
</comment>
<evidence type="ECO:0000313" key="9">
    <source>
        <dbReference type="EMBL" id="KKQ18199.1"/>
    </source>
</evidence>
<keyword evidence="3 7" id="KW-0694">RNA-binding</keyword>
<dbReference type="GO" id="GO:0006412">
    <property type="term" value="P:translation"/>
    <property type="evidence" value="ECO:0007669"/>
    <property type="project" value="InterPro"/>
</dbReference>
<dbReference type="GO" id="GO:0003735">
    <property type="term" value="F:structural constituent of ribosome"/>
    <property type="evidence" value="ECO:0007669"/>
    <property type="project" value="InterPro"/>
</dbReference>
<evidence type="ECO:0000256" key="1">
    <source>
        <dbReference type="ARBA" id="ARBA00009451"/>
    </source>
</evidence>
<evidence type="ECO:0000256" key="4">
    <source>
        <dbReference type="ARBA" id="ARBA00022980"/>
    </source>
</evidence>
<comment type="function">
    <text evidence="8">This protein binds specifically to 23S rRNA; its binding is stimulated by other ribosomal proteins, e.g., L4, L17, and L20. It is important during the early stages of 50S assembly. It makes multiple contacts with different domains of the 23S rRNA in the assembled 50S subunit and ribosome.</text>
</comment>
<dbReference type="Gene3D" id="3.90.470.10">
    <property type="entry name" value="Ribosomal protein L22/L17"/>
    <property type="match status" value="1"/>
</dbReference>
<proteinExistence type="inferred from homology"/>
<dbReference type="InterPro" id="IPR047867">
    <property type="entry name" value="Ribosomal_uL22_bac/org-type"/>
</dbReference>
<dbReference type="InterPro" id="IPR001063">
    <property type="entry name" value="Ribosomal_uL22"/>
</dbReference>
<evidence type="ECO:0000256" key="7">
    <source>
        <dbReference type="RuleBase" id="RU004006"/>
    </source>
</evidence>
<organism evidence="9 10">
    <name type="scientific">Berkelbacteria bacterium GW2011_GWA1_36_9</name>
    <dbReference type="NCBI Taxonomy" id="1618331"/>
    <lineage>
        <taxon>Bacteria</taxon>
        <taxon>Candidatus Berkelbacteria</taxon>
    </lineage>
</organism>
<dbReference type="GO" id="GO:0019843">
    <property type="term" value="F:rRNA binding"/>
    <property type="evidence" value="ECO:0007669"/>
    <property type="project" value="UniProtKB-KW"/>
</dbReference>
<comment type="caution">
    <text evidence="9">The sequence shown here is derived from an EMBL/GenBank/DDBJ whole genome shotgun (WGS) entry which is preliminary data.</text>
</comment>
<sequence length="119" mass="13025">MQEIISKRRFVKVTPDKMRLAGSLVKGKKLSLALSIAKFSNLAAAKPLALTLKNALAIAKEKDISEDNLSVLRICVDEGPKLKRRRIVHQGKATAILKRMSHVTVVLEIKRPKGASNGS</sequence>
<dbReference type="InterPro" id="IPR036394">
    <property type="entry name" value="Ribosomal_uL22_sf"/>
</dbReference>
<dbReference type="AlphaFoldDB" id="A0A0G0I1S6"/>
<dbReference type="SUPFAM" id="SSF54843">
    <property type="entry name" value="Ribosomal protein L22"/>
    <property type="match status" value="1"/>
</dbReference>